<dbReference type="Proteomes" id="UP000298588">
    <property type="component" value="Chromosome"/>
</dbReference>
<dbReference type="CDD" id="cd03215">
    <property type="entry name" value="ABC_Carb_Monos_II"/>
    <property type="match status" value="1"/>
</dbReference>
<evidence type="ECO:0000259" key="4">
    <source>
        <dbReference type="PROSITE" id="PS50893"/>
    </source>
</evidence>
<feature type="domain" description="ABC transporter" evidence="4">
    <location>
        <begin position="5"/>
        <end position="236"/>
    </location>
</feature>
<evidence type="ECO:0000256" key="2">
    <source>
        <dbReference type="ARBA" id="ARBA00022741"/>
    </source>
</evidence>
<dbReference type="PANTHER" id="PTHR43790:SF4">
    <property type="entry name" value="GUANOSINE IMPORT ATP-BINDING PROTEIN NUPO"/>
    <property type="match status" value="1"/>
</dbReference>
<dbReference type="KEGG" id="paqt:E8L99_06955"/>
<dbReference type="InterPro" id="IPR003593">
    <property type="entry name" value="AAA+_ATPase"/>
</dbReference>
<dbReference type="SUPFAM" id="SSF52540">
    <property type="entry name" value="P-loop containing nucleoside triphosphate hydrolases"/>
    <property type="match status" value="2"/>
</dbReference>
<dbReference type="GO" id="GO:0016887">
    <property type="term" value="F:ATP hydrolysis activity"/>
    <property type="evidence" value="ECO:0007669"/>
    <property type="project" value="InterPro"/>
</dbReference>
<comment type="similarity">
    <text evidence="1">Belongs to the ABC transporter superfamily.</text>
</comment>
<dbReference type="Pfam" id="PF00005">
    <property type="entry name" value="ABC_tran"/>
    <property type="match status" value="2"/>
</dbReference>
<dbReference type="AlphaFoldDB" id="A0A4D7QFA4"/>
<dbReference type="SMART" id="SM00382">
    <property type="entry name" value="AAA"/>
    <property type="match status" value="1"/>
</dbReference>
<name>A0A4D7QFA4_9HYPH</name>
<reference evidence="5 6" key="1">
    <citation type="submission" date="2019-04" db="EMBL/GenBank/DDBJ databases">
        <title>Phreatobacter aquaticus sp. nov.</title>
        <authorList>
            <person name="Choi A."/>
            <person name="Baek K."/>
        </authorList>
    </citation>
    <scope>NUCLEOTIDE SEQUENCE [LARGE SCALE GENOMIC DNA]</scope>
    <source>
        <strain evidence="5 6">NMCR1094</strain>
    </source>
</reference>
<feature type="domain" description="ABC transporter" evidence="4">
    <location>
        <begin position="252"/>
        <end position="497"/>
    </location>
</feature>
<keyword evidence="2" id="KW-0547">Nucleotide-binding</keyword>
<dbReference type="GO" id="GO:0005524">
    <property type="term" value="F:ATP binding"/>
    <property type="evidence" value="ECO:0007669"/>
    <property type="project" value="UniProtKB-KW"/>
</dbReference>
<dbReference type="InterPro" id="IPR003439">
    <property type="entry name" value="ABC_transporter-like_ATP-bd"/>
</dbReference>
<dbReference type="PANTHER" id="PTHR43790">
    <property type="entry name" value="CARBOHYDRATE TRANSPORT ATP-BINDING PROTEIN MG119-RELATED"/>
    <property type="match status" value="1"/>
</dbReference>
<dbReference type="Gene3D" id="3.40.50.300">
    <property type="entry name" value="P-loop containing nucleotide triphosphate hydrolases"/>
    <property type="match status" value="2"/>
</dbReference>
<keyword evidence="3 5" id="KW-0067">ATP-binding</keyword>
<dbReference type="RefSeq" id="WP_137098859.1">
    <property type="nucleotide sequence ID" value="NZ_CP039865.1"/>
</dbReference>
<organism evidence="5 6">
    <name type="scientific">Phreatobacter aquaticus</name>
    <dbReference type="NCBI Taxonomy" id="2570229"/>
    <lineage>
        <taxon>Bacteria</taxon>
        <taxon>Pseudomonadati</taxon>
        <taxon>Pseudomonadota</taxon>
        <taxon>Alphaproteobacteria</taxon>
        <taxon>Hyphomicrobiales</taxon>
        <taxon>Phreatobacteraceae</taxon>
        <taxon>Phreatobacter</taxon>
    </lineage>
</organism>
<accession>A0A4D7QFA4</accession>
<dbReference type="OrthoDB" id="9805029at2"/>
<dbReference type="CDD" id="cd03216">
    <property type="entry name" value="ABC_Carb_Monos_I"/>
    <property type="match status" value="1"/>
</dbReference>
<dbReference type="PROSITE" id="PS50893">
    <property type="entry name" value="ABC_TRANSPORTER_2"/>
    <property type="match status" value="2"/>
</dbReference>
<dbReference type="PROSITE" id="PS00211">
    <property type="entry name" value="ABC_TRANSPORTER_1"/>
    <property type="match status" value="2"/>
</dbReference>
<sequence>MAPVLDARGITKRYGALVANDHVDLSVEAAEIHALLGENGAGKSTLVKILYGLIQPAEGTINWQGEQVRLGSPAEARARGIGMVFQHFSLFEALTVAENVALSLPAGTPMAKIEAEVARLSTAYGLPLEPKREVWRLSVGERQRIEIVRALLQNPKLLILDEPTSVLTPQEADQLFATLATLKAEGRSVLYISHKLDEVRRICDRATILRGGKVVASCNPRDETAASMARLMVGADVATLRASAHQLGAPRLTVEGLSLPSLDDHGVALSSVALTVRAGEILGIAGIAGNGQDELFAVLSGERLAPPQSIRIADRPVGSAGITARRRLGAAFVPEERLGHAAAPRLPLTDNALLAGHATNGFVSGGLIQRGRIAEWVAKVVKVFDVRMSGADPEARALSGGNLQKFVVGREILREPTLLVVAQPTWGVDAAAAATIRQALIDLAGRGAAVLVISQDLDELFELADRIAVISEGRLSEPQPASSLTREAVGLMMGGIHGVAS</sequence>
<proteinExistence type="inferred from homology"/>
<evidence type="ECO:0000256" key="3">
    <source>
        <dbReference type="ARBA" id="ARBA00022840"/>
    </source>
</evidence>
<dbReference type="InterPro" id="IPR027417">
    <property type="entry name" value="P-loop_NTPase"/>
</dbReference>
<gene>
    <name evidence="5" type="ORF">E8L99_06955</name>
</gene>
<dbReference type="InterPro" id="IPR017871">
    <property type="entry name" value="ABC_transporter-like_CS"/>
</dbReference>
<evidence type="ECO:0000313" key="6">
    <source>
        <dbReference type="Proteomes" id="UP000298588"/>
    </source>
</evidence>
<dbReference type="InterPro" id="IPR050107">
    <property type="entry name" value="ABC_carbohydrate_import_ATPase"/>
</dbReference>
<evidence type="ECO:0000256" key="1">
    <source>
        <dbReference type="ARBA" id="ARBA00005417"/>
    </source>
</evidence>
<dbReference type="EMBL" id="CP039865">
    <property type="protein sequence ID" value="QCK85525.1"/>
    <property type="molecule type" value="Genomic_DNA"/>
</dbReference>
<keyword evidence="6" id="KW-1185">Reference proteome</keyword>
<protein>
    <submittedName>
        <fullName evidence="5">ABC transporter ATP-binding protein</fullName>
    </submittedName>
</protein>
<evidence type="ECO:0000313" key="5">
    <source>
        <dbReference type="EMBL" id="QCK85525.1"/>
    </source>
</evidence>